<feature type="transmembrane region" description="Helical" evidence="12">
    <location>
        <begin position="51"/>
        <end position="72"/>
    </location>
</feature>
<keyword evidence="6 12" id="KW-1133">Transmembrane helix</keyword>
<keyword evidence="3 10" id="KW-0813">Transport</keyword>
<feature type="binding site" evidence="8">
    <location>
        <position position="27"/>
    </location>
    <ligand>
        <name>Na(+)</name>
        <dbReference type="ChEBI" id="CHEBI:29101"/>
        <label>1</label>
    </ligand>
</feature>
<accession>A0A0K2TB56</accession>
<comment type="subcellular location">
    <subcellularLocation>
        <location evidence="1">Membrane</location>
        <topology evidence="1">Multi-pass membrane protein</topology>
    </subcellularLocation>
</comment>
<dbReference type="PROSITE" id="PS50267">
    <property type="entry name" value="NA_NEUROTRAN_SYMP_3"/>
    <property type="match status" value="1"/>
</dbReference>
<evidence type="ECO:0000256" key="11">
    <source>
        <dbReference type="SAM" id="MobiDB-lite"/>
    </source>
</evidence>
<keyword evidence="8" id="KW-0915">Sodium</keyword>
<dbReference type="GO" id="GO:0035725">
    <property type="term" value="P:sodium ion transmembrane transport"/>
    <property type="evidence" value="ECO:0007669"/>
    <property type="project" value="TreeGrafter"/>
</dbReference>
<keyword evidence="4 10" id="KW-0812">Transmembrane</keyword>
<dbReference type="PANTHER" id="PTHR11616:SF240">
    <property type="entry name" value="BLOATED TUBULES, ISOFORM B-RELATED"/>
    <property type="match status" value="1"/>
</dbReference>
<feature type="region of interest" description="Disordered" evidence="11">
    <location>
        <begin position="538"/>
        <end position="563"/>
    </location>
</feature>
<dbReference type="PRINTS" id="PR00176">
    <property type="entry name" value="NANEUSMPORT"/>
</dbReference>
<feature type="transmembrane region" description="Helical" evidence="12">
    <location>
        <begin position="183"/>
        <end position="204"/>
    </location>
</feature>
<dbReference type="AlphaFoldDB" id="A0A0K2TB56"/>
<feature type="binding site" evidence="8">
    <location>
        <position position="29"/>
    </location>
    <ligand>
        <name>Na(+)</name>
        <dbReference type="ChEBI" id="CHEBI:29101"/>
        <label>1</label>
    </ligand>
</feature>
<evidence type="ECO:0000256" key="1">
    <source>
        <dbReference type="ARBA" id="ARBA00004141"/>
    </source>
</evidence>
<reference evidence="13" key="1">
    <citation type="submission" date="2014-05" db="EMBL/GenBank/DDBJ databases">
        <authorList>
            <person name="Chronopoulou M."/>
        </authorList>
    </citation>
    <scope>NUCLEOTIDE SEQUENCE</scope>
    <source>
        <tissue evidence="13">Whole organism</tissue>
    </source>
</reference>
<dbReference type="GO" id="GO:0005886">
    <property type="term" value="C:plasma membrane"/>
    <property type="evidence" value="ECO:0007669"/>
    <property type="project" value="TreeGrafter"/>
</dbReference>
<feature type="transmembrane region" description="Helical" evidence="12">
    <location>
        <begin position="508"/>
        <end position="529"/>
    </location>
</feature>
<feature type="transmembrane region" description="Helical" evidence="12">
    <location>
        <begin position="216"/>
        <end position="243"/>
    </location>
</feature>
<dbReference type="GO" id="GO:0046872">
    <property type="term" value="F:metal ion binding"/>
    <property type="evidence" value="ECO:0007669"/>
    <property type="project" value="UniProtKB-KW"/>
</dbReference>
<keyword evidence="7 12" id="KW-0472">Membrane</keyword>
<feature type="compositionally biased region" description="Basic and acidic residues" evidence="11">
    <location>
        <begin position="538"/>
        <end position="547"/>
    </location>
</feature>
<feature type="binding site" evidence="8">
    <location>
        <position position="298"/>
    </location>
    <ligand>
        <name>Na(+)</name>
        <dbReference type="ChEBI" id="CHEBI:29101"/>
        <label>1</label>
    </ligand>
</feature>
<evidence type="ECO:0000256" key="8">
    <source>
        <dbReference type="PIRSR" id="PIRSR600175-1"/>
    </source>
</evidence>
<dbReference type="PANTHER" id="PTHR11616">
    <property type="entry name" value="SODIUM/CHLORIDE DEPENDENT TRANSPORTER"/>
    <property type="match status" value="1"/>
</dbReference>
<feature type="binding site" evidence="8">
    <location>
        <position position="30"/>
    </location>
    <ligand>
        <name>Na(+)</name>
        <dbReference type="ChEBI" id="CHEBI:29101"/>
        <label>1</label>
    </ligand>
</feature>
<sequence length="563" mass="63355">MSTDKKENEKDRGYWTHPYDFLVTSLGYAVGLGNIWRFPFLCYKHGGGSFLIPYFIMLILAGLPSLFLEMALGQYAGVSPIKLFGRLSPFLKGLGFSMVTLGLLFALFYNVVVSWSIWYLVSSFSRCSLKWTNCHNSFNTEKCVPVDKITEIPGVSSVEEYFNEFVLGGGANTTWENYGYPRIHSFVCIVFAWMIVGFICINGIKSSGKIAYVTTIFPYIILIAIGIRAFTLPGASQGIYFYLMPQWNRLLTFEIWIDAATQVIFTLGIACGCVITLSSYNNYNRNCQLDAITITFMNAMTSIFSGFVVFAILGYMAYTRGEDISKVAKGGPGLAFITYPEVVTTMRFSNIWSFLFFLMLVNLAFGSVVGVFETVLSSITDYWPDLRDKKSRIVACITFIMMILSIPFSAPGGIHLFTLFNSTVPSWNLLLIIFLEIIGIGWGYGANNFINDITNDMKIKVCLPLKLLWLFSWTFATPLVLLCLLVQFWRNYGTVEYNGYVYPKYIQILGNILTILTLIWIPIFAIKALTSKKGEEESLEPHGKWGRESYGGVESVSSIESNM</sequence>
<feature type="transmembrane region" description="Helical" evidence="12">
    <location>
        <begin position="21"/>
        <end position="39"/>
    </location>
</feature>
<feature type="binding site" evidence="8">
    <location>
        <position position="367"/>
    </location>
    <ligand>
        <name>Na(+)</name>
        <dbReference type="ChEBI" id="CHEBI:29101"/>
        <label>1</label>
    </ligand>
</feature>
<feature type="transmembrane region" description="Helical" evidence="12">
    <location>
        <begin position="255"/>
        <end position="280"/>
    </location>
</feature>
<feature type="binding site" evidence="8">
    <location>
        <position position="34"/>
    </location>
    <ligand>
        <name>Na(+)</name>
        <dbReference type="ChEBI" id="CHEBI:29101"/>
        <label>1</label>
    </ligand>
</feature>
<dbReference type="EMBL" id="HACA01005882">
    <property type="protein sequence ID" value="CDW23243.1"/>
    <property type="molecule type" value="Transcribed_RNA"/>
</dbReference>
<name>A0A0K2TB56_LEPSM</name>
<dbReference type="Pfam" id="PF00209">
    <property type="entry name" value="SNF"/>
    <property type="match status" value="1"/>
</dbReference>
<keyword evidence="5 10" id="KW-0769">Symport</keyword>
<feature type="transmembrane region" description="Helical" evidence="12">
    <location>
        <begin position="467"/>
        <end position="488"/>
    </location>
</feature>
<dbReference type="PROSITE" id="PS00610">
    <property type="entry name" value="NA_NEUROTRAN_SYMP_1"/>
    <property type="match status" value="1"/>
</dbReference>
<evidence type="ECO:0000256" key="3">
    <source>
        <dbReference type="ARBA" id="ARBA00022448"/>
    </source>
</evidence>
<organism evidence="13">
    <name type="scientific">Lepeophtheirus salmonis</name>
    <name type="common">Salmon louse</name>
    <name type="synonym">Caligus salmonis</name>
    <dbReference type="NCBI Taxonomy" id="72036"/>
    <lineage>
        <taxon>Eukaryota</taxon>
        <taxon>Metazoa</taxon>
        <taxon>Ecdysozoa</taxon>
        <taxon>Arthropoda</taxon>
        <taxon>Crustacea</taxon>
        <taxon>Multicrustacea</taxon>
        <taxon>Hexanauplia</taxon>
        <taxon>Copepoda</taxon>
        <taxon>Siphonostomatoida</taxon>
        <taxon>Caligidae</taxon>
        <taxon>Lepeophtheirus</taxon>
    </lineage>
</organism>
<feature type="transmembrane region" description="Helical" evidence="12">
    <location>
        <begin position="351"/>
        <end position="372"/>
    </location>
</feature>
<evidence type="ECO:0000256" key="10">
    <source>
        <dbReference type="RuleBase" id="RU003732"/>
    </source>
</evidence>
<dbReference type="NCBIfam" id="NF037979">
    <property type="entry name" value="Na_transp"/>
    <property type="match status" value="1"/>
</dbReference>
<keyword evidence="9" id="KW-1015">Disulfide bond</keyword>
<dbReference type="GO" id="GO:0006865">
    <property type="term" value="P:amino acid transport"/>
    <property type="evidence" value="ECO:0007669"/>
    <property type="project" value="TreeGrafter"/>
</dbReference>
<evidence type="ECO:0000256" key="12">
    <source>
        <dbReference type="SAM" id="Phobius"/>
    </source>
</evidence>
<protein>
    <recommendedName>
        <fullName evidence="10">Transporter</fullName>
    </recommendedName>
</protein>
<dbReference type="OrthoDB" id="6350323at2759"/>
<proteinExistence type="inferred from homology"/>
<evidence type="ECO:0000256" key="9">
    <source>
        <dbReference type="PIRSR" id="PIRSR600175-2"/>
    </source>
</evidence>
<feature type="transmembrane region" description="Helical" evidence="12">
    <location>
        <begin position="426"/>
        <end position="446"/>
    </location>
</feature>
<dbReference type="InterPro" id="IPR000175">
    <property type="entry name" value="Na/ntran_symport"/>
</dbReference>
<evidence type="ECO:0000256" key="7">
    <source>
        <dbReference type="ARBA" id="ARBA00023136"/>
    </source>
</evidence>
<evidence type="ECO:0000256" key="5">
    <source>
        <dbReference type="ARBA" id="ARBA00022847"/>
    </source>
</evidence>
<dbReference type="GO" id="GO:0015293">
    <property type="term" value="F:symporter activity"/>
    <property type="evidence" value="ECO:0007669"/>
    <property type="project" value="UniProtKB-KW"/>
</dbReference>
<feature type="binding site" evidence="8">
    <location>
        <position position="363"/>
    </location>
    <ligand>
        <name>Na(+)</name>
        <dbReference type="ChEBI" id="CHEBI:29101"/>
        <label>1</label>
    </ligand>
</feature>
<dbReference type="SUPFAM" id="SSF161070">
    <property type="entry name" value="SNF-like"/>
    <property type="match status" value="1"/>
</dbReference>
<evidence type="ECO:0000256" key="6">
    <source>
        <dbReference type="ARBA" id="ARBA00022989"/>
    </source>
</evidence>
<feature type="disulfide bond" evidence="9">
    <location>
        <begin position="134"/>
        <end position="143"/>
    </location>
</feature>
<evidence type="ECO:0000256" key="4">
    <source>
        <dbReference type="ARBA" id="ARBA00022692"/>
    </source>
</evidence>
<feature type="transmembrane region" description="Helical" evidence="12">
    <location>
        <begin position="292"/>
        <end position="318"/>
    </location>
</feature>
<feature type="transmembrane region" description="Helical" evidence="12">
    <location>
        <begin position="93"/>
        <end position="121"/>
    </location>
</feature>
<evidence type="ECO:0000256" key="2">
    <source>
        <dbReference type="ARBA" id="ARBA00006459"/>
    </source>
</evidence>
<keyword evidence="8" id="KW-0479">Metal-binding</keyword>
<feature type="transmembrane region" description="Helical" evidence="12">
    <location>
        <begin position="393"/>
        <end position="414"/>
    </location>
</feature>
<dbReference type="InterPro" id="IPR037272">
    <property type="entry name" value="SNS_sf"/>
</dbReference>
<evidence type="ECO:0000313" key="13">
    <source>
        <dbReference type="EMBL" id="CDW23243.1"/>
    </source>
</evidence>
<comment type="similarity">
    <text evidence="2 10">Belongs to the sodium:neurotransmitter symporter (SNF) (TC 2.A.22) family.</text>
</comment>